<dbReference type="EMBL" id="KQ965782">
    <property type="protein sequence ID" value="KXS13079.1"/>
    <property type="molecule type" value="Genomic_DNA"/>
</dbReference>
<reference evidence="1 2" key="1">
    <citation type="journal article" date="2015" name="Genome Biol. Evol.">
        <title>Phylogenomic analyses indicate that early fungi evolved digesting cell walls of algal ancestors of land plants.</title>
        <authorList>
            <person name="Chang Y."/>
            <person name="Wang S."/>
            <person name="Sekimoto S."/>
            <person name="Aerts A.L."/>
            <person name="Choi C."/>
            <person name="Clum A."/>
            <person name="LaButti K.M."/>
            <person name="Lindquist E.A."/>
            <person name="Yee Ngan C."/>
            <person name="Ohm R.A."/>
            <person name="Salamov A.A."/>
            <person name="Grigoriev I.V."/>
            <person name="Spatafora J.W."/>
            <person name="Berbee M.L."/>
        </authorList>
    </citation>
    <scope>NUCLEOTIDE SEQUENCE [LARGE SCALE GENOMIC DNA]</scope>
    <source>
        <strain evidence="1 2">JEL478</strain>
    </source>
</reference>
<proteinExistence type="predicted"/>
<evidence type="ECO:0000313" key="1">
    <source>
        <dbReference type="EMBL" id="KXS13079.1"/>
    </source>
</evidence>
<protein>
    <submittedName>
        <fullName evidence="1">Uncharacterized protein</fullName>
    </submittedName>
</protein>
<organism evidence="1 2">
    <name type="scientific">Gonapodya prolifera (strain JEL478)</name>
    <name type="common">Monoblepharis prolifera</name>
    <dbReference type="NCBI Taxonomy" id="1344416"/>
    <lineage>
        <taxon>Eukaryota</taxon>
        <taxon>Fungi</taxon>
        <taxon>Fungi incertae sedis</taxon>
        <taxon>Chytridiomycota</taxon>
        <taxon>Chytridiomycota incertae sedis</taxon>
        <taxon>Monoblepharidomycetes</taxon>
        <taxon>Monoblepharidales</taxon>
        <taxon>Gonapodyaceae</taxon>
        <taxon>Gonapodya</taxon>
    </lineage>
</organism>
<keyword evidence="2" id="KW-1185">Reference proteome</keyword>
<dbReference type="Proteomes" id="UP000070544">
    <property type="component" value="Unassembled WGS sequence"/>
</dbReference>
<evidence type="ECO:0000313" key="2">
    <source>
        <dbReference type="Proteomes" id="UP000070544"/>
    </source>
</evidence>
<name>A0A139A8P7_GONPJ</name>
<sequence length="167" mass="18852">MMGDLFAPEQLGNLFVQQPMQLMEAVSNLRQMSQTQTLAISDGVNHVTHTGMSEIPVWYQIIAQNHSLIDTLVNIICNTIEGRTVSPMSSPQLMAQVTAPPRQHPQIDAAPQERLALSTFRRGSFVVSMVAMRSSSVRRIPSRTTMRARLSTWRIQTDEWTPSFARW</sequence>
<dbReference type="AlphaFoldDB" id="A0A139A8P7"/>
<accession>A0A139A8P7</accession>
<gene>
    <name evidence="1" type="ORF">M427DRAFT_385284</name>
</gene>